<evidence type="ECO:0000256" key="2">
    <source>
        <dbReference type="SAM" id="MobiDB-lite"/>
    </source>
</evidence>
<accession>A0A7J6QNE6</accession>
<evidence type="ECO:0000313" key="3">
    <source>
        <dbReference type="EMBL" id="KAF4709096.1"/>
    </source>
</evidence>
<dbReference type="Proteomes" id="UP000553632">
    <property type="component" value="Unassembled WGS sequence"/>
</dbReference>
<name>A0A7J6QNE6_PEROL</name>
<dbReference type="EMBL" id="JABANO010032140">
    <property type="protein sequence ID" value="KAF4709096.1"/>
    <property type="molecule type" value="Genomic_DNA"/>
</dbReference>
<feature type="coiled-coil region" evidence="1">
    <location>
        <begin position="153"/>
        <end position="180"/>
    </location>
</feature>
<keyword evidence="4" id="KW-1185">Reference proteome</keyword>
<comment type="caution">
    <text evidence="3">The sequence shown here is derived from an EMBL/GenBank/DDBJ whole genome shotgun (WGS) entry which is preliminary data.</text>
</comment>
<evidence type="ECO:0000313" key="4">
    <source>
        <dbReference type="Proteomes" id="UP000553632"/>
    </source>
</evidence>
<gene>
    <name evidence="3" type="ORF">FOZ63_029016</name>
</gene>
<proteinExistence type="predicted"/>
<sequence>MADCPPIEGPTGEEPRPTSVTSQSPEGSVKASVPDGPTKRTPEIHENRHGQVTISSRAFVEDLVRFGVEDDRAQLGPPSRKAATSSSRQSSQLSAPGVSTDFIDSLLHSTQANRRRRREMHKQALEKREADAQYIRAKVERYKERREERFQRLLEALNSRSELKEEITNLLQAHADGQEDRRYTVWKGWTENVWEKIQRQCDHLLNRVDKNLETHFNGTKSVTFSITDEPMTASIDVSSDPTKWSLYDTAVENQFRRSSQLALSSIDPSTWSVHPMRSTMLDSAHSEKYATERPSEDHLRSLALPSVLDPLTRQRSVLRKHRSRPVLEPMDWGPVRLKSTSCGQLARLSVPPGDVEAHIRPLRRMDGFINAADMQESAAGLRRTRDRHRDLGILIPGKPFVRNEGQSALYKDMVTSASCGAPCQGHFHFPTSKASVDQEFPLGKKILEAEVDFITMFSSGSFSVSNTKAPLAFLVLSGEQTLSLERMRGPLR</sequence>
<organism evidence="3 4">
    <name type="scientific">Perkinsus olseni</name>
    <name type="common">Perkinsus atlanticus</name>
    <dbReference type="NCBI Taxonomy" id="32597"/>
    <lineage>
        <taxon>Eukaryota</taxon>
        <taxon>Sar</taxon>
        <taxon>Alveolata</taxon>
        <taxon>Perkinsozoa</taxon>
        <taxon>Perkinsea</taxon>
        <taxon>Perkinsida</taxon>
        <taxon>Perkinsidae</taxon>
        <taxon>Perkinsus</taxon>
    </lineage>
</organism>
<feature type="compositionally biased region" description="Basic and acidic residues" evidence="2">
    <location>
        <begin position="37"/>
        <end position="49"/>
    </location>
</feature>
<feature type="compositionally biased region" description="Low complexity" evidence="2">
    <location>
        <begin position="79"/>
        <end position="95"/>
    </location>
</feature>
<protein>
    <submittedName>
        <fullName evidence="3">Uncharacterized protein</fullName>
    </submittedName>
</protein>
<dbReference type="OMA" id="FIDANEM"/>
<feature type="region of interest" description="Disordered" evidence="2">
    <location>
        <begin position="109"/>
        <end position="128"/>
    </location>
</feature>
<feature type="non-terminal residue" evidence="3">
    <location>
        <position position="492"/>
    </location>
</feature>
<feature type="region of interest" description="Disordered" evidence="2">
    <location>
        <begin position="1"/>
        <end position="53"/>
    </location>
</feature>
<dbReference type="AlphaFoldDB" id="A0A7J6QNE6"/>
<evidence type="ECO:0000256" key="1">
    <source>
        <dbReference type="SAM" id="Coils"/>
    </source>
</evidence>
<keyword evidence="1" id="KW-0175">Coiled coil</keyword>
<feature type="region of interest" description="Disordered" evidence="2">
    <location>
        <begin position="70"/>
        <end position="99"/>
    </location>
</feature>
<reference evidence="3 4" key="1">
    <citation type="submission" date="2020-04" db="EMBL/GenBank/DDBJ databases">
        <title>Perkinsus olseni comparative genomics.</title>
        <authorList>
            <person name="Bogema D.R."/>
        </authorList>
    </citation>
    <scope>NUCLEOTIDE SEQUENCE [LARGE SCALE GENOMIC DNA]</scope>
    <source>
        <strain evidence="3 4">ATCC PRA-207</strain>
    </source>
</reference>